<feature type="domain" description="Protein kinase" evidence="1">
    <location>
        <begin position="1"/>
        <end position="195"/>
    </location>
</feature>
<dbReference type="InterPro" id="IPR000719">
    <property type="entry name" value="Prot_kinase_dom"/>
</dbReference>
<comment type="caution">
    <text evidence="2">The sequence shown here is derived from an EMBL/GenBank/DDBJ whole genome shotgun (WGS) entry which is preliminary data.</text>
</comment>
<organism evidence="2 3">
    <name type="scientific">Polarella glacialis</name>
    <name type="common">Dinoflagellate</name>
    <dbReference type="NCBI Taxonomy" id="89957"/>
    <lineage>
        <taxon>Eukaryota</taxon>
        <taxon>Sar</taxon>
        <taxon>Alveolata</taxon>
        <taxon>Dinophyceae</taxon>
        <taxon>Suessiales</taxon>
        <taxon>Suessiaceae</taxon>
        <taxon>Polarella</taxon>
    </lineage>
</organism>
<dbReference type="PANTHER" id="PTHR44329">
    <property type="entry name" value="SERINE/THREONINE-PROTEIN KINASE TNNI3K-RELATED"/>
    <property type="match status" value="1"/>
</dbReference>
<dbReference type="Pfam" id="PF00069">
    <property type="entry name" value="Pkinase"/>
    <property type="match status" value="1"/>
</dbReference>
<dbReference type="SMART" id="SM00220">
    <property type="entry name" value="S_TKc"/>
    <property type="match status" value="1"/>
</dbReference>
<dbReference type="EMBL" id="CAJNNV010025275">
    <property type="protein sequence ID" value="CAE8613576.1"/>
    <property type="molecule type" value="Genomic_DNA"/>
</dbReference>
<dbReference type="PANTHER" id="PTHR44329:SF214">
    <property type="entry name" value="PROTEIN KINASE DOMAIN-CONTAINING PROTEIN"/>
    <property type="match status" value="1"/>
</dbReference>
<dbReference type="OrthoDB" id="4062651at2759"/>
<protein>
    <recommendedName>
        <fullName evidence="1">Protein kinase domain-containing protein</fullName>
    </recommendedName>
</protein>
<dbReference type="PROSITE" id="PS50011">
    <property type="entry name" value="PROTEIN_KINASE_DOM"/>
    <property type="match status" value="1"/>
</dbReference>
<accession>A0A813FJJ5</accession>
<sequence>MSCLDAVVLVLSSQAAYLGTLVAIKTALQYVGKDSSLQPQLLNELRLLRHVRHPNIVSFYGAALLQGSSFGVLLVLELVDGPMLSQYVKDVYAVQPQSKCLRWMHGVLDGTSLALRHLHEGPNITHGDLKLANIKVVLGLNSEPQAKLLDFGLARAREIGTTAIGKTRLWAAPEVRPRMSRATSASDIFSFAYVI</sequence>
<gene>
    <name evidence="2" type="ORF">PGLA1383_LOCUS31337</name>
</gene>
<dbReference type="InterPro" id="IPR051681">
    <property type="entry name" value="Ser/Thr_Kinases-Pseudokinases"/>
</dbReference>
<dbReference type="GO" id="GO:0005524">
    <property type="term" value="F:ATP binding"/>
    <property type="evidence" value="ECO:0007669"/>
    <property type="project" value="InterPro"/>
</dbReference>
<dbReference type="Gene3D" id="1.10.510.10">
    <property type="entry name" value="Transferase(Phosphotransferase) domain 1"/>
    <property type="match status" value="1"/>
</dbReference>
<dbReference type="SUPFAM" id="SSF56112">
    <property type="entry name" value="Protein kinase-like (PK-like)"/>
    <property type="match status" value="1"/>
</dbReference>
<dbReference type="Proteomes" id="UP000654075">
    <property type="component" value="Unassembled WGS sequence"/>
</dbReference>
<name>A0A813FJJ5_POLGL</name>
<keyword evidence="3" id="KW-1185">Reference proteome</keyword>
<evidence type="ECO:0000313" key="3">
    <source>
        <dbReference type="Proteomes" id="UP000654075"/>
    </source>
</evidence>
<evidence type="ECO:0000259" key="1">
    <source>
        <dbReference type="PROSITE" id="PS50011"/>
    </source>
</evidence>
<evidence type="ECO:0000313" key="2">
    <source>
        <dbReference type="EMBL" id="CAE8613576.1"/>
    </source>
</evidence>
<dbReference type="InterPro" id="IPR011009">
    <property type="entry name" value="Kinase-like_dom_sf"/>
</dbReference>
<reference evidence="2" key="1">
    <citation type="submission" date="2021-02" db="EMBL/GenBank/DDBJ databases">
        <authorList>
            <person name="Dougan E. K."/>
            <person name="Rhodes N."/>
            <person name="Thang M."/>
            <person name="Chan C."/>
        </authorList>
    </citation>
    <scope>NUCLEOTIDE SEQUENCE</scope>
</reference>
<dbReference type="AlphaFoldDB" id="A0A813FJJ5"/>
<dbReference type="GO" id="GO:0004674">
    <property type="term" value="F:protein serine/threonine kinase activity"/>
    <property type="evidence" value="ECO:0007669"/>
    <property type="project" value="TreeGrafter"/>
</dbReference>
<proteinExistence type="predicted"/>